<dbReference type="EMBL" id="CM031814">
    <property type="protein sequence ID" value="KAG6649999.1"/>
    <property type="molecule type" value="Genomic_DNA"/>
</dbReference>
<feature type="region of interest" description="Disordered" evidence="1">
    <location>
        <begin position="370"/>
        <end position="400"/>
    </location>
</feature>
<evidence type="ECO:0000259" key="3">
    <source>
        <dbReference type="PROSITE" id="PS50213"/>
    </source>
</evidence>
<accession>A0A8T1PZL4</accession>
<evidence type="ECO:0000256" key="1">
    <source>
        <dbReference type="SAM" id="MobiDB-lite"/>
    </source>
</evidence>
<comment type="caution">
    <text evidence="4">The sequence shown here is derived from an EMBL/GenBank/DDBJ whole genome shotgun (WGS) entry which is preliminary data.</text>
</comment>
<dbReference type="Proteomes" id="UP000811609">
    <property type="component" value="Chromosome 6"/>
</dbReference>
<dbReference type="PANTHER" id="PTHR33985">
    <property type="entry name" value="OS02G0491300 PROTEIN-RELATED"/>
    <property type="match status" value="1"/>
</dbReference>
<proteinExistence type="predicted"/>
<gene>
    <name evidence="4" type="ORF">CIPAW_06G012900</name>
</gene>
<sequence length="400" mass="44127">MASSSVLLIVSLLLLLSPFSLSSLFPSHPILKAYDILSDSGYALMAGITVELASRSLVPQSPSLTIFAPSDSAFIPLDHLPLSLVQYHLLPLAFSFQSLKSLPYGAKISTLLSGHPLIVTTSLEDYRLSLNNVTIPWSPIYVDGSLIIFGIDKFFDPNFQFLDPFPSHSPNLACLASTPNDAVVSLSGAYTFHEACATLRSKGCSVMASFLDMQFLERQERTVLTVFAPVDGVIKNRFSSFSDFSSSIFHRHIVPCRLLWGDLLNMEDGTLLRTYLDGFTINVTGSHDVLVLNDVPVIYPDMYVCDWLVVHGIRDILEAPKQKEEALGPPAEVPKQTEKEPESSPEMPNQTEQLADYSYRAVADYSFQAPEKTAQLNSSSEEGTSAEKNAMGHYHFSTFR</sequence>
<reference evidence="4" key="1">
    <citation type="submission" date="2020-12" db="EMBL/GenBank/DDBJ databases">
        <title>WGS assembly of Carya illinoinensis cv. Pawnee.</title>
        <authorList>
            <person name="Platts A."/>
            <person name="Shu S."/>
            <person name="Wright S."/>
            <person name="Barry K."/>
            <person name="Edger P."/>
            <person name="Pires J.C."/>
            <person name="Schmutz J."/>
        </authorList>
    </citation>
    <scope>NUCLEOTIDE SEQUENCE</scope>
    <source>
        <tissue evidence="4">Leaf</tissue>
    </source>
</reference>
<protein>
    <recommendedName>
        <fullName evidence="3">FAS1 domain-containing protein</fullName>
    </recommendedName>
</protein>
<keyword evidence="5" id="KW-1185">Reference proteome</keyword>
<dbReference type="SMART" id="SM00554">
    <property type="entry name" value="FAS1"/>
    <property type="match status" value="2"/>
</dbReference>
<evidence type="ECO:0000256" key="2">
    <source>
        <dbReference type="SAM" id="SignalP"/>
    </source>
</evidence>
<feature type="domain" description="FAS1" evidence="3">
    <location>
        <begin position="17"/>
        <end position="147"/>
    </location>
</feature>
<feature type="compositionally biased region" description="Polar residues" evidence="1">
    <location>
        <begin position="374"/>
        <end position="387"/>
    </location>
</feature>
<dbReference type="PROSITE" id="PS50213">
    <property type="entry name" value="FAS1"/>
    <property type="match status" value="2"/>
</dbReference>
<name>A0A8T1PZL4_CARIL</name>
<feature type="chain" id="PRO_5035745396" description="FAS1 domain-containing protein" evidence="2">
    <location>
        <begin position="23"/>
        <end position="400"/>
    </location>
</feature>
<dbReference type="PANTHER" id="PTHR33985:SF17">
    <property type="entry name" value="FASCICLIN-LIKE ARABINOGALACTAN PROTEIN 20"/>
    <property type="match status" value="1"/>
</dbReference>
<organism evidence="4 5">
    <name type="scientific">Carya illinoinensis</name>
    <name type="common">Pecan</name>
    <dbReference type="NCBI Taxonomy" id="32201"/>
    <lineage>
        <taxon>Eukaryota</taxon>
        <taxon>Viridiplantae</taxon>
        <taxon>Streptophyta</taxon>
        <taxon>Embryophyta</taxon>
        <taxon>Tracheophyta</taxon>
        <taxon>Spermatophyta</taxon>
        <taxon>Magnoliopsida</taxon>
        <taxon>eudicotyledons</taxon>
        <taxon>Gunneridae</taxon>
        <taxon>Pentapetalae</taxon>
        <taxon>rosids</taxon>
        <taxon>fabids</taxon>
        <taxon>Fagales</taxon>
        <taxon>Juglandaceae</taxon>
        <taxon>Carya</taxon>
    </lineage>
</organism>
<evidence type="ECO:0000313" key="5">
    <source>
        <dbReference type="Proteomes" id="UP000811609"/>
    </source>
</evidence>
<keyword evidence="2" id="KW-0732">Signal</keyword>
<feature type="region of interest" description="Disordered" evidence="1">
    <location>
        <begin position="321"/>
        <end position="353"/>
    </location>
</feature>
<dbReference type="InterPro" id="IPR000782">
    <property type="entry name" value="FAS1_domain"/>
</dbReference>
<dbReference type="Pfam" id="PF02469">
    <property type="entry name" value="Fasciclin"/>
    <property type="match status" value="2"/>
</dbReference>
<feature type="domain" description="FAS1" evidence="3">
    <location>
        <begin position="179"/>
        <end position="317"/>
    </location>
</feature>
<dbReference type="InterPro" id="IPR052806">
    <property type="entry name" value="Fasciclin-like_AGP"/>
</dbReference>
<evidence type="ECO:0000313" key="4">
    <source>
        <dbReference type="EMBL" id="KAG6649999.1"/>
    </source>
</evidence>
<feature type="signal peptide" evidence="2">
    <location>
        <begin position="1"/>
        <end position="22"/>
    </location>
</feature>
<dbReference type="AlphaFoldDB" id="A0A8T1PZL4"/>